<accession>A0A941W4A8</accession>
<gene>
    <name evidence="2" type="ORF">MAG551_02003</name>
</gene>
<organism evidence="2 3">
    <name type="scientific">Candidatus Scalindua arabica</name>
    <dbReference type="NCBI Taxonomy" id="1127984"/>
    <lineage>
        <taxon>Bacteria</taxon>
        <taxon>Pseudomonadati</taxon>
        <taxon>Planctomycetota</taxon>
        <taxon>Candidatus Brocadiia</taxon>
        <taxon>Candidatus Brocadiales</taxon>
        <taxon>Candidatus Scalinduaceae</taxon>
        <taxon>Candidatus Scalindua</taxon>
    </lineage>
</organism>
<reference evidence="2" key="1">
    <citation type="journal article" date="2021" name="ISME J.">
        <title>Fine-scale metabolic discontinuity in a stratified prokaryote microbiome of a Red Sea deep halocline.</title>
        <authorList>
            <person name="Michoud G."/>
            <person name="Ngugi D.K."/>
            <person name="Barozzi A."/>
            <person name="Merlino G."/>
            <person name="Calleja M.L."/>
            <person name="Delgado-Huertas A."/>
            <person name="Moran X.A.G."/>
            <person name="Daffonchio D."/>
        </authorList>
    </citation>
    <scope>NUCLEOTIDE SEQUENCE</scope>
    <source>
        <strain evidence="2">SuakinDeep_MAG55_1</strain>
    </source>
</reference>
<dbReference type="Proteomes" id="UP000722750">
    <property type="component" value="Unassembled WGS sequence"/>
</dbReference>
<dbReference type="InterPro" id="IPR002686">
    <property type="entry name" value="Transposase_17"/>
</dbReference>
<dbReference type="PANTHER" id="PTHR36966">
    <property type="entry name" value="REP-ASSOCIATED TYROSINE TRANSPOSASE"/>
    <property type="match status" value="1"/>
</dbReference>
<dbReference type="SMART" id="SM01321">
    <property type="entry name" value="Y1_Tnp"/>
    <property type="match status" value="1"/>
</dbReference>
<evidence type="ECO:0000259" key="1">
    <source>
        <dbReference type="SMART" id="SM01321"/>
    </source>
</evidence>
<dbReference type="AlphaFoldDB" id="A0A941W4A8"/>
<dbReference type="NCBIfam" id="NF047646">
    <property type="entry name" value="REP_Tyr_transpos"/>
    <property type="match status" value="1"/>
</dbReference>
<proteinExistence type="predicted"/>
<feature type="domain" description="Transposase IS200-like" evidence="1">
    <location>
        <begin position="10"/>
        <end position="143"/>
    </location>
</feature>
<dbReference type="Gene3D" id="3.30.70.1290">
    <property type="entry name" value="Transposase IS200-like"/>
    <property type="match status" value="1"/>
</dbReference>
<dbReference type="InterPro" id="IPR036515">
    <property type="entry name" value="Transposase_17_sf"/>
</dbReference>
<dbReference type="GO" id="GO:0004803">
    <property type="term" value="F:transposase activity"/>
    <property type="evidence" value="ECO:0007669"/>
    <property type="project" value="InterPro"/>
</dbReference>
<dbReference type="GO" id="GO:0043565">
    <property type="term" value="F:sequence-specific DNA binding"/>
    <property type="evidence" value="ECO:0007669"/>
    <property type="project" value="TreeGrafter"/>
</dbReference>
<comment type="caution">
    <text evidence="2">The sequence shown here is derived from an EMBL/GenBank/DDBJ whole genome shotgun (WGS) entry which is preliminary data.</text>
</comment>
<name>A0A941W4A8_9BACT</name>
<protein>
    <recommendedName>
        <fullName evidence="1">Transposase IS200-like domain-containing protein</fullName>
    </recommendedName>
</protein>
<dbReference type="PANTHER" id="PTHR36966:SF1">
    <property type="entry name" value="REP-ASSOCIATED TYROSINE TRANSPOSASE"/>
    <property type="match status" value="1"/>
</dbReference>
<dbReference type="GO" id="GO:0006313">
    <property type="term" value="P:DNA transposition"/>
    <property type="evidence" value="ECO:0007669"/>
    <property type="project" value="InterPro"/>
</dbReference>
<evidence type="ECO:0000313" key="2">
    <source>
        <dbReference type="EMBL" id="MBS1258939.1"/>
    </source>
</evidence>
<dbReference type="InterPro" id="IPR052715">
    <property type="entry name" value="RAYT_transposase"/>
</dbReference>
<sequence>MGRSRYKVIEDECPHFFTCTVVNWISVFTNRDIVQIVLDSLHHLQVQKHLKLYGYVIMENHLHLIASGSDLALEIGRFKSFTARKIIDYLKENKINATLKQFQFYKLKHKKDRTYQFWQEGSHPELIQGEKMMIQKLEYMHYNPVKRGYVDDPIHWRYSSARNYAEEEGLLEVCMEW</sequence>
<dbReference type="EMBL" id="JAANXD010000077">
    <property type="protein sequence ID" value="MBS1258939.1"/>
    <property type="molecule type" value="Genomic_DNA"/>
</dbReference>
<evidence type="ECO:0000313" key="3">
    <source>
        <dbReference type="Proteomes" id="UP000722750"/>
    </source>
</evidence>
<dbReference type="SUPFAM" id="SSF143422">
    <property type="entry name" value="Transposase IS200-like"/>
    <property type="match status" value="1"/>
</dbReference>